<name>X1B126_9ZZZZ</name>
<dbReference type="EMBL" id="BART01018423">
    <property type="protein sequence ID" value="GAG75037.1"/>
    <property type="molecule type" value="Genomic_DNA"/>
</dbReference>
<keyword evidence="2" id="KW-0119">Carbohydrate metabolism</keyword>
<dbReference type="Gene3D" id="3.20.110.20">
    <property type="match status" value="1"/>
</dbReference>
<sequence>MAKYPQVEIKTGGFYEPILPIIPDEDRYVQIEKLTKYIEELTGYVPTGMWLTERVWEPHLAQVLSKAKIKHVSVDESHFKLTGFSKQQLRGYFITEEQNNKLAIFPISKDLLIQRLEYSIALHFHHNHLTLKKIALQQK</sequence>
<reference evidence="4" key="1">
    <citation type="journal article" date="2014" name="Front. Microbiol.">
        <title>High frequency of phylogenetically diverse reductive dehalogenase-homologous genes in deep subseafloor sedimentary metagenomes.</title>
        <authorList>
            <person name="Kawai M."/>
            <person name="Futagami T."/>
            <person name="Toyoda A."/>
            <person name="Takaki Y."/>
            <person name="Nishi S."/>
            <person name="Hori S."/>
            <person name="Arai W."/>
            <person name="Tsubouchi T."/>
            <person name="Morono Y."/>
            <person name="Uchiyama I."/>
            <person name="Ito T."/>
            <person name="Fujiyama A."/>
            <person name="Inagaki F."/>
            <person name="Takami H."/>
        </authorList>
    </citation>
    <scope>NUCLEOTIDE SEQUENCE</scope>
    <source>
        <strain evidence="4">Expedition CK06-06</strain>
    </source>
</reference>
<evidence type="ECO:0000256" key="2">
    <source>
        <dbReference type="ARBA" id="ARBA00023277"/>
    </source>
</evidence>
<accession>X1B126</accession>
<proteinExistence type="inferred from homology"/>
<dbReference type="PANTHER" id="PTHR36306">
    <property type="entry name" value="ALPHA-AMYLASE-RELATED-RELATED"/>
    <property type="match status" value="1"/>
</dbReference>
<dbReference type="AlphaFoldDB" id="X1B126"/>
<comment type="caution">
    <text evidence="4">The sequence shown here is derived from an EMBL/GenBank/DDBJ whole genome shotgun (WGS) entry which is preliminary data.</text>
</comment>
<protein>
    <recommendedName>
        <fullName evidence="3">Glycoside hydrolase family 57 N-terminal domain-containing protein</fullName>
    </recommendedName>
</protein>
<comment type="similarity">
    <text evidence="1">Belongs to the glycosyl hydrolase 57 family.</text>
</comment>
<dbReference type="InterPro" id="IPR052046">
    <property type="entry name" value="GH57_Enzymes"/>
</dbReference>
<dbReference type="InterPro" id="IPR011330">
    <property type="entry name" value="Glyco_hydro/deAcase_b/a-brl"/>
</dbReference>
<evidence type="ECO:0000259" key="3">
    <source>
        <dbReference type="Pfam" id="PF03065"/>
    </source>
</evidence>
<gene>
    <name evidence="4" type="ORF">S01H4_34785</name>
</gene>
<organism evidence="4">
    <name type="scientific">marine sediment metagenome</name>
    <dbReference type="NCBI Taxonomy" id="412755"/>
    <lineage>
        <taxon>unclassified sequences</taxon>
        <taxon>metagenomes</taxon>
        <taxon>ecological metagenomes</taxon>
    </lineage>
</organism>
<dbReference type="Pfam" id="PF03065">
    <property type="entry name" value="Glyco_hydro_57"/>
    <property type="match status" value="1"/>
</dbReference>
<dbReference type="GO" id="GO:0003824">
    <property type="term" value="F:catalytic activity"/>
    <property type="evidence" value="ECO:0007669"/>
    <property type="project" value="InterPro"/>
</dbReference>
<dbReference type="PANTHER" id="PTHR36306:SF1">
    <property type="entry name" value="ALPHA-AMYLASE-RELATED"/>
    <property type="match status" value="1"/>
</dbReference>
<evidence type="ECO:0000313" key="4">
    <source>
        <dbReference type="EMBL" id="GAG75037.1"/>
    </source>
</evidence>
<dbReference type="SUPFAM" id="SSF88713">
    <property type="entry name" value="Glycoside hydrolase/deacetylase"/>
    <property type="match status" value="1"/>
</dbReference>
<dbReference type="GO" id="GO:0005975">
    <property type="term" value="P:carbohydrate metabolic process"/>
    <property type="evidence" value="ECO:0007669"/>
    <property type="project" value="InterPro"/>
</dbReference>
<feature type="domain" description="Glycoside hydrolase family 57 N-terminal" evidence="3">
    <location>
        <begin position="4"/>
        <end position="135"/>
    </location>
</feature>
<dbReference type="InterPro" id="IPR004300">
    <property type="entry name" value="Glyco_hydro_57_N"/>
</dbReference>
<evidence type="ECO:0000256" key="1">
    <source>
        <dbReference type="ARBA" id="ARBA00006821"/>
    </source>
</evidence>